<dbReference type="EMBL" id="ACBY02000020">
    <property type="protein sequence ID" value="EFB76547.1"/>
    <property type="molecule type" value="Genomic_DNA"/>
</dbReference>
<evidence type="ECO:0000313" key="1">
    <source>
        <dbReference type="EMBL" id="EFB76547.1"/>
    </source>
</evidence>
<keyword evidence="2" id="KW-1185">Reference proteome</keyword>
<dbReference type="HOGENOM" id="CLU_3318043_0_0_9"/>
<reference evidence="1" key="1">
    <citation type="submission" date="2009-12" db="EMBL/GenBank/DDBJ databases">
        <authorList>
            <person name="Weinstock G."/>
            <person name="Sodergren E."/>
            <person name="Clifton S."/>
            <person name="Fulton L."/>
            <person name="Fulton B."/>
            <person name="Courtney L."/>
            <person name="Fronick C."/>
            <person name="Harrison M."/>
            <person name="Strong C."/>
            <person name="Farmer C."/>
            <person name="Delahaunty K."/>
            <person name="Markovic C."/>
            <person name="Hall O."/>
            <person name="Minx P."/>
            <person name="Tomlinson C."/>
            <person name="Mitreva M."/>
            <person name="Nelson J."/>
            <person name="Hou S."/>
            <person name="Wollam A."/>
            <person name="Pepin K.H."/>
            <person name="Johnson M."/>
            <person name="Bhonagiri V."/>
            <person name="Nash W.E."/>
            <person name="Warren W."/>
            <person name="Chinwalla A."/>
            <person name="Mardis E.R."/>
            <person name="Wilson R.K."/>
        </authorList>
    </citation>
    <scope>NUCLEOTIDE SEQUENCE [LARGE SCALE GENOMIC DNA]</scope>
    <source>
        <strain evidence="1">DSM 15176</strain>
    </source>
</reference>
<gene>
    <name evidence="1" type="ORF">SUBVAR_04916</name>
</gene>
<evidence type="ECO:0000313" key="2">
    <source>
        <dbReference type="Proteomes" id="UP000003438"/>
    </source>
</evidence>
<organism evidence="1 2">
    <name type="scientific">Subdoligranulum variabile DSM 15176</name>
    <dbReference type="NCBI Taxonomy" id="411471"/>
    <lineage>
        <taxon>Bacteria</taxon>
        <taxon>Bacillati</taxon>
        <taxon>Bacillota</taxon>
        <taxon>Clostridia</taxon>
        <taxon>Eubacteriales</taxon>
        <taxon>Oscillospiraceae</taxon>
        <taxon>Subdoligranulum</taxon>
    </lineage>
</organism>
<comment type="caution">
    <text evidence="1">The sequence shown here is derived from an EMBL/GenBank/DDBJ whole genome shotgun (WGS) entry which is preliminary data.</text>
</comment>
<proteinExistence type="predicted"/>
<dbReference type="Proteomes" id="UP000003438">
    <property type="component" value="Unassembled WGS sequence"/>
</dbReference>
<name>D1PKN9_9FIRM</name>
<sequence>MFPPINLVLPSAWRFMFSNLISAEKRHKKTTQCVCIAVV</sequence>
<accession>D1PKN9</accession>
<dbReference type="STRING" id="411471.SUBVAR_04916"/>
<protein>
    <submittedName>
        <fullName evidence="1">Uncharacterized protein</fullName>
    </submittedName>
</protein>
<dbReference type="AlphaFoldDB" id="D1PKN9"/>